<sequence>MIDIDVLQLDLHEQISLVKSKQLSAEELMLQQQALIDVVNPKVNAFISVNEQNTHALNMHSLSNKTLNSASPSENIFAGVSIAIKDNIDVLGFNSTAGLETRRNVTAKSDAFVVDRLRQAGATFSGKLNMHEGALGASNQNLHYGNCYNPHQLSLSPGGSSGGSGAAVASCMTALALGTDTMGSVRIPASYCGVFGFKPSRGALSNHGTVICSRVMDTIGPLARSARDLTKAFNIMAGYHMEDAQSQSINFIKTLPNKPVILVPENLESLGVEADVIEDFNKNIAIFTSLGCQLKPFSFNDSGFGKYDFGEARRAGLIICEAEMRVEHEQDWQTHLNQFSPYLQQLLSYIDKKSPMDVIKSERVLDQAVVKLRQLLAQGDFMLMPTTPQRAFSFTDSAPANQADLTSLVNQAGAAAVSMPMLTDNALPIGLQLIGAHGSDLQLLALAEKWQHMTEFKYKMPQAIVNLVEQS</sequence>
<dbReference type="RefSeq" id="WP_233143847.1">
    <property type="nucleotide sequence ID" value="NZ_FOBI01000003.1"/>
</dbReference>
<keyword evidence="3" id="KW-0808">Transferase</keyword>
<dbReference type="STRING" id="641665.GCA_002104455_02788"/>
<comment type="similarity">
    <text evidence="1">Belongs to the amidase family.</text>
</comment>
<reference evidence="4" key="1">
    <citation type="submission" date="2016-10" db="EMBL/GenBank/DDBJ databases">
        <authorList>
            <person name="Varghese N."/>
            <person name="Submissions S."/>
        </authorList>
    </citation>
    <scope>NUCLEOTIDE SEQUENCE [LARGE SCALE GENOMIC DNA]</scope>
    <source>
        <strain evidence="4">CGMCC 1.9127</strain>
    </source>
</reference>
<dbReference type="PANTHER" id="PTHR11895">
    <property type="entry name" value="TRANSAMIDASE"/>
    <property type="match status" value="1"/>
</dbReference>
<keyword evidence="4" id="KW-1185">Reference proteome</keyword>
<accession>A0A1H7K2W2</accession>
<dbReference type="Pfam" id="PF01425">
    <property type="entry name" value="Amidase"/>
    <property type="match status" value="1"/>
</dbReference>
<evidence type="ECO:0000313" key="3">
    <source>
        <dbReference type="EMBL" id="SEK81251.1"/>
    </source>
</evidence>
<name>A0A1H7K2W2_9GAMM</name>
<dbReference type="InterPro" id="IPR023631">
    <property type="entry name" value="Amidase_dom"/>
</dbReference>
<evidence type="ECO:0000256" key="1">
    <source>
        <dbReference type="ARBA" id="ARBA00009199"/>
    </source>
</evidence>
<dbReference type="EMBL" id="FOBI01000003">
    <property type="protein sequence ID" value="SEK81251.1"/>
    <property type="molecule type" value="Genomic_DNA"/>
</dbReference>
<dbReference type="InterPro" id="IPR000120">
    <property type="entry name" value="Amidase"/>
</dbReference>
<gene>
    <name evidence="3" type="ORF">SAMN05216262_1035</name>
</gene>
<feature type="domain" description="Amidase" evidence="2">
    <location>
        <begin position="35"/>
        <end position="444"/>
    </location>
</feature>
<protein>
    <submittedName>
        <fullName evidence="3">Aspartyl/glutamyl-tRNA(Asn/Gln) amidotransferase subunit A</fullName>
    </submittedName>
</protein>
<dbReference type="GO" id="GO:0016740">
    <property type="term" value="F:transferase activity"/>
    <property type="evidence" value="ECO:0007669"/>
    <property type="project" value="UniProtKB-KW"/>
</dbReference>
<evidence type="ECO:0000259" key="2">
    <source>
        <dbReference type="Pfam" id="PF01425"/>
    </source>
</evidence>
<dbReference type="SUPFAM" id="SSF75304">
    <property type="entry name" value="Amidase signature (AS) enzymes"/>
    <property type="match status" value="1"/>
</dbReference>
<dbReference type="AlphaFoldDB" id="A0A1H7K2W2"/>
<proteinExistence type="inferred from homology"/>
<organism evidence="3 4">
    <name type="scientific">Colwellia chukchiensis</name>
    <dbReference type="NCBI Taxonomy" id="641665"/>
    <lineage>
        <taxon>Bacteria</taxon>
        <taxon>Pseudomonadati</taxon>
        <taxon>Pseudomonadota</taxon>
        <taxon>Gammaproteobacteria</taxon>
        <taxon>Alteromonadales</taxon>
        <taxon>Colwelliaceae</taxon>
        <taxon>Colwellia</taxon>
    </lineage>
</organism>
<dbReference type="PANTHER" id="PTHR11895:SF7">
    <property type="entry name" value="GLUTAMYL-TRNA(GLN) AMIDOTRANSFERASE SUBUNIT A, MITOCHONDRIAL"/>
    <property type="match status" value="1"/>
</dbReference>
<dbReference type="InterPro" id="IPR036928">
    <property type="entry name" value="AS_sf"/>
</dbReference>
<dbReference type="Gene3D" id="3.90.1300.10">
    <property type="entry name" value="Amidase signature (AS) domain"/>
    <property type="match status" value="1"/>
</dbReference>
<dbReference type="Proteomes" id="UP000199297">
    <property type="component" value="Unassembled WGS sequence"/>
</dbReference>
<evidence type="ECO:0000313" key="4">
    <source>
        <dbReference type="Proteomes" id="UP000199297"/>
    </source>
</evidence>